<reference evidence="1" key="1">
    <citation type="submission" date="2020-06" db="EMBL/GenBank/DDBJ databases">
        <title>Legume-microbial interactions unlock mineral nutrients during tropical forest succession.</title>
        <authorList>
            <person name="Epihov D.Z."/>
        </authorList>
    </citation>
    <scope>NUCLEOTIDE SEQUENCE [LARGE SCALE GENOMIC DNA]</scope>
    <source>
        <strain evidence="1">Pan2503</strain>
    </source>
</reference>
<evidence type="ECO:0000313" key="1">
    <source>
        <dbReference type="EMBL" id="MBA0084406.1"/>
    </source>
</evidence>
<accession>A0A7V8SW06</accession>
<comment type="caution">
    <text evidence="1">The sequence shown here is derived from an EMBL/GenBank/DDBJ whole genome shotgun (WGS) entry which is preliminary data.</text>
</comment>
<organism evidence="1 2">
    <name type="scientific">Candidatus Acidiferrum panamense</name>
    <dbReference type="NCBI Taxonomy" id="2741543"/>
    <lineage>
        <taxon>Bacteria</taxon>
        <taxon>Pseudomonadati</taxon>
        <taxon>Acidobacteriota</taxon>
        <taxon>Terriglobia</taxon>
        <taxon>Candidatus Acidiferrales</taxon>
        <taxon>Candidatus Acidiferrum</taxon>
    </lineage>
</organism>
<dbReference type="EMBL" id="JACDQQ010000523">
    <property type="protein sequence ID" value="MBA0084406.1"/>
    <property type="molecule type" value="Genomic_DNA"/>
</dbReference>
<dbReference type="AlphaFoldDB" id="A0A7V8SW06"/>
<proteinExistence type="predicted"/>
<sequence>MPLHLKPISKAGIPEAIAKVDLYRSLNEPEEAESICRDILAVDATHQLALRLLGLAITDQFCGEISDRWGEAQESFDKLSDPYERIYYTGLLHERRAKAQLGAGRLPHTLTPLFEEALNCFAEAEKIRPSGNDDAILRWNRCVRLLQSHPEFQEENQAVGFDVQDSSPV</sequence>
<evidence type="ECO:0000313" key="2">
    <source>
        <dbReference type="Proteomes" id="UP000567293"/>
    </source>
</evidence>
<protein>
    <recommendedName>
        <fullName evidence="3">Tetratricopeptide repeat protein</fullName>
    </recommendedName>
</protein>
<dbReference type="InterPro" id="IPR011990">
    <property type="entry name" value="TPR-like_helical_dom_sf"/>
</dbReference>
<keyword evidence="2" id="KW-1185">Reference proteome</keyword>
<name>A0A7V8SW06_9BACT</name>
<dbReference type="Gene3D" id="1.25.40.10">
    <property type="entry name" value="Tetratricopeptide repeat domain"/>
    <property type="match status" value="1"/>
</dbReference>
<gene>
    <name evidence="1" type="ORF">HRJ53_05375</name>
</gene>
<dbReference type="SUPFAM" id="SSF48452">
    <property type="entry name" value="TPR-like"/>
    <property type="match status" value="1"/>
</dbReference>
<dbReference type="Proteomes" id="UP000567293">
    <property type="component" value="Unassembled WGS sequence"/>
</dbReference>
<evidence type="ECO:0008006" key="3">
    <source>
        <dbReference type="Google" id="ProtNLM"/>
    </source>
</evidence>